<feature type="region of interest" description="Disordered" evidence="1">
    <location>
        <begin position="1"/>
        <end position="22"/>
    </location>
</feature>
<dbReference type="PANTHER" id="PTHR37067:SF3">
    <property type="entry name" value="PX DOMAIN-CONTAINING PROTEIN"/>
    <property type="match status" value="1"/>
</dbReference>
<organism evidence="2 3">
    <name type="scientific">Marchantia polymorpha subsp. ruderalis</name>
    <dbReference type="NCBI Taxonomy" id="1480154"/>
    <lineage>
        <taxon>Eukaryota</taxon>
        <taxon>Viridiplantae</taxon>
        <taxon>Streptophyta</taxon>
        <taxon>Embryophyta</taxon>
        <taxon>Marchantiophyta</taxon>
        <taxon>Marchantiopsida</taxon>
        <taxon>Marchantiidae</taxon>
        <taxon>Marchantiales</taxon>
        <taxon>Marchantiaceae</taxon>
        <taxon>Marchantia</taxon>
    </lineage>
</organism>
<sequence>MFPIRHQERRQESTHQTDKQFLPPYRKENFEKHLTSEHPEKWATYQSLAEDEKAAFFISGVPFVNTLHAYSGRNVKSFEVVFEAKIIDKLVAEYRWKKCIEGAGGSDATAVGVFDWCRRVDLPQYQLSRLARPFRVVGPPVQLARDRATDVWQPHRALLVQLPRQCVGCALSTLEYVLDLRHYKRRSRHDGGNPKACDYDRAGRVA</sequence>
<accession>A0A176W2A2</accession>
<evidence type="ECO:0000313" key="2">
    <source>
        <dbReference type="EMBL" id="OAE26605.1"/>
    </source>
</evidence>
<feature type="compositionally biased region" description="Basic and acidic residues" evidence="1">
    <location>
        <begin position="1"/>
        <end position="18"/>
    </location>
</feature>
<dbReference type="AlphaFoldDB" id="A0A176W2A2"/>
<protein>
    <submittedName>
        <fullName evidence="2">Uncharacterized protein</fullName>
    </submittedName>
</protein>
<reference evidence="2" key="1">
    <citation type="submission" date="2016-03" db="EMBL/GenBank/DDBJ databases">
        <title>Mechanisms controlling the formation of the plant cell surface in tip-growing cells are functionally conserved among land plants.</title>
        <authorList>
            <person name="Honkanen S."/>
            <person name="Jones V.A."/>
            <person name="Morieri G."/>
            <person name="Champion C."/>
            <person name="Hetherington A.J."/>
            <person name="Kelly S."/>
            <person name="Saint-Marcoux D."/>
            <person name="Proust H."/>
            <person name="Prescott H."/>
            <person name="Dolan L."/>
        </authorList>
    </citation>
    <scope>NUCLEOTIDE SEQUENCE [LARGE SCALE GENOMIC DNA]</scope>
    <source>
        <tissue evidence="2">Whole gametophyte</tissue>
    </source>
</reference>
<comment type="caution">
    <text evidence="2">The sequence shown here is derived from an EMBL/GenBank/DDBJ whole genome shotgun (WGS) entry which is preliminary data.</text>
</comment>
<dbReference type="EMBL" id="LVLJ01002146">
    <property type="protein sequence ID" value="OAE26605.1"/>
    <property type="molecule type" value="Genomic_DNA"/>
</dbReference>
<keyword evidence="3" id="KW-1185">Reference proteome</keyword>
<evidence type="ECO:0000313" key="3">
    <source>
        <dbReference type="Proteomes" id="UP000077202"/>
    </source>
</evidence>
<evidence type="ECO:0000256" key="1">
    <source>
        <dbReference type="SAM" id="MobiDB-lite"/>
    </source>
</evidence>
<name>A0A176W2A2_MARPO</name>
<dbReference type="Proteomes" id="UP000077202">
    <property type="component" value="Unassembled WGS sequence"/>
</dbReference>
<dbReference type="PANTHER" id="PTHR37067">
    <property type="entry name" value="PX DOMAIN-CONTAINING PROTEIN"/>
    <property type="match status" value="1"/>
</dbReference>
<gene>
    <name evidence="2" type="ORF">AXG93_4542s1260</name>
</gene>
<proteinExistence type="predicted"/>